<evidence type="ECO:0000313" key="2">
    <source>
        <dbReference type="EMBL" id="OGG92636.1"/>
    </source>
</evidence>
<dbReference type="EMBL" id="MFMU01000023">
    <property type="protein sequence ID" value="OGG92636.1"/>
    <property type="molecule type" value="Genomic_DNA"/>
</dbReference>
<dbReference type="STRING" id="1798533.A2609_02145"/>
<gene>
    <name evidence="2" type="ORF">A2609_02145</name>
</gene>
<keyword evidence="1" id="KW-1133">Transmembrane helix</keyword>
<name>A0A1F6G3N1_9BACT</name>
<evidence type="ECO:0000256" key="1">
    <source>
        <dbReference type="SAM" id="Phobius"/>
    </source>
</evidence>
<feature type="transmembrane region" description="Helical" evidence="1">
    <location>
        <begin position="21"/>
        <end position="51"/>
    </location>
</feature>
<evidence type="ECO:0000313" key="3">
    <source>
        <dbReference type="Proteomes" id="UP000176867"/>
    </source>
</evidence>
<evidence type="ECO:0008006" key="4">
    <source>
        <dbReference type="Google" id="ProtNLM"/>
    </source>
</evidence>
<organism evidence="2 3">
    <name type="scientific">Candidatus Kaiserbacteria bacterium RIFOXYD1_FULL_47_14</name>
    <dbReference type="NCBI Taxonomy" id="1798533"/>
    <lineage>
        <taxon>Bacteria</taxon>
        <taxon>Candidatus Kaiseribacteriota</taxon>
    </lineage>
</organism>
<protein>
    <recommendedName>
        <fullName evidence="4">Fimbrial assembly protein</fullName>
    </recommendedName>
</protein>
<keyword evidence="1" id="KW-0472">Membrane</keyword>
<dbReference type="AlphaFoldDB" id="A0A1F6G3N1"/>
<proteinExistence type="predicted"/>
<sequence length="186" mass="19649">MNNELTNLLPSERCNILRRDYFVRLGAVIVFLVIVLILAAAVLLLPTFVFLTASKNSLETRLASIESTLSSSDDKALSAQLTALSNSAASLSALADTHSASAIMRAVLAVSRPGITVSHFEYSSASDANKNQSTLAISGAAAVRDALRSYQLALQSSSFVRSADLPVSAYAKDADIAFTITVILVP</sequence>
<dbReference type="Proteomes" id="UP000176867">
    <property type="component" value="Unassembled WGS sequence"/>
</dbReference>
<accession>A0A1F6G3N1</accession>
<keyword evidence="1" id="KW-0812">Transmembrane</keyword>
<reference evidence="2 3" key="1">
    <citation type="journal article" date="2016" name="Nat. Commun.">
        <title>Thousands of microbial genomes shed light on interconnected biogeochemical processes in an aquifer system.</title>
        <authorList>
            <person name="Anantharaman K."/>
            <person name="Brown C.T."/>
            <person name="Hug L.A."/>
            <person name="Sharon I."/>
            <person name="Castelle C.J."/>
            <person name="Probst A.J."/>
            <person name="Thomas B.C."/>
            <person name="Singh A."/>
            <person name="Wilkins M.J."/>
            <person name="Karaoz U."/>
            <person name="Brodie E.L."/>
            <person name="Williams K.H."/>
            <person name="Hubbard S.S."/>
            <person name="Banfield J.F."/>
        </authorList>
    </citation>
    <scope>NUCLEOTIDE SEQUENCE [LARGE SCALE GENOMIC DNA]</scope>
</reference>
<comment type="caution">
    <text evidence="2">The sequence shown here is derived from an EMBL/GenBank/DDBJ whole genome shotgun (WGS) entry which is preliminary data.</text>
</comment>